<accession>A0A9D1HKE7</accession>
<dbReference type="EMBL" id="DVMH01000011">
    <property type="protein sequence ID" value="HIU09956.1"/>
    <property type="molecule type" value="Genomic_DNA"/>
</dbReference>
<organism evidence="1 2">
    <name type="scientific">Candidatus Avidehalobacter gallistercoris</name>
    <dbReference type="NCBI Taxonomy" id="2840694"/>
    <lineage>
        <taxon>Bacteria</taxon>
        <taxon>Bacillati</taxon>
        <taxon>Bacillota</taxon>
        <taxon>Clostridia</taxon>
        <taxon>Eubacteriales</taxon>
        <taxon>Peptococcaceae</taxon>
        <taxon>Peptococcaceae incertae sedis</taxon>
        <taxon>Candidatus Avidehalobacter</taxon>
    </lineage>
</organism>
<dbReference type="Proteomes" id="UP000824124">
    <property type="component" value="Unassembled WGS sequence"/>
</dbReference>
<dbReference type="PANTHER" id="PTHR40056:SF1">
    <property type="entry name" value="DUF1836 DOMAIN-CONTAINING PROTEIN"/>
    <property type="match status" value="1"/>
</dbReference>
<name>A0A9D1HKE7_9FIRM</name>
<dbReference type="Pfam" id="PF08876">
    <property type="entry name" value="DUF1836"/>
    <property type="match status" value="1"/>
</dbReference>
<proteinExistence type="predicted"/>
<evidence type="ECO:0000313" key="1">
    <source>
        <dbReference type="EMBL" id="HIU09956.1"/>
    </source>
</evidence>
<comment type="caution">
    <text evidence="1">The sequence shown here is derived from an EMBL/GenBank/DDBJ whole genome shotgun (WGS) entry which is preliminary data.</text>
</comment>
<protein>
    <submittedName>
        <fullName evidence="1">DUF1836 domain-containing protein</fullName>
    </submittedName>
</protein>
<reference evidence="1" key="1">
    <citation type="submission" date="2020-10" db="EMBL/GenBank/DDBJ databases">
        <authorList>
            <person name="Gilroy R."/>
        </authorList>
    </citation>
    <scope>NUCLEOTIDE SEQUENCE</scope>
    <source>
        <strain evidence="1">2830</strain>
    </source>
</reference>
<dbReference type="AlphaFoldDB" id="A0A9D1HKE7"/>
<dbReference type="InterPro" id="IPR014975">
    <property type="entry name" value="DUF1836"/>
</dbReference>
<evidence type="ECO:0000313" key="2">
    <source>
        <dbReference type="Proteomes" id="UP000824124"/>
    </source>
</evidence>
<dbReference type="PANTHER" id="PTHR40056">
    <property type="entry name" value="HYPOTHETICAL CYTOSOLIC PROTEIN"/>
    <property type="match status" value="1"/>
</dbReference>
<gene>
    <name evidence="1" type="ORF">IAB00_01680</name>
</gene>
<sequence>MPELPKAEVLQFHCPRYAEFPQVELYMDQVLQVLEQALAPFDPPGREKLLTSTMVNNYVKQNLLPPPLKKRYGRDHLAYLLMICVLKQILPIGDIYQLIHLQTNACPTAQAYDYFCETLETALSTVFTENSAKIADPPPGTLPEAKLVWTAAYAFANKVYLQKYLATFNK</sequence>
<reference evidence="1" key="2">
    <citation type="journal article" date="2021" name="PeerJ">
        <title>Extensive microbial diversity within the chicken gut microbiome revealed by metagenomics and culture.</title>
        <authorList>
            <person name="Gilroy R."/>
            <person name="Ravi A."/>
            <person name="Getino M."/>
            <person name="Pursley I."/>
            <person name="Horton D.L."/>
            <person name="Alikhan N.F."/>
            <person name="Baker D."/>
            <person name="Gharbi K."/>
            <person name="Hall N."/>
            <person name="Watson M."/>
            <person name="Adriaenssens E.M."/>
            <person name="Foster-Nyarko E."/>
            <person name="Jarju S."/>
            <person name="Secka A."/>
            <person name="Antonio M."/>
            <person name="Oren A."/>
            <person name="Chaudhuri R.R."/>
            <person name="La Ragione R."/>
            <person name="Hildebrand F."/>
            <person name="Pallen M.J."/>
        </authorList>
    </citation>
    <scope>NUCLEOTIDE SEQUENCE</scope>
    <source>
        <strain evidence="1">2830</strain>
    </source>
</reference>